<gene>
    <name evidence="6" type="ORF">Fot_03320</name>
</gene>
<evidence type="ECO:0000256" key="1">
    <source>
        <dbReference type="ARBA" id="ARBA00004245"/>
    </source>
</evidence>
<keyword evidence="7" id="KW-1185">Reference proteome</keyword>
<dbReference type="PANTHER" id="PTHR12058:SF0">
    <property type="entry name" value="ACTIN-RELATED PROTEIN 2_3 COMPLEX SUBUNIT 2"/>
    <property type="match status" value="1"/>
</dbReference>
<name>A0ABD1X9D0_9LAMI</name>
<keyword evidence="3" id="KW-0963">Cytoplasm</keyword>
<keyword evidence="4" id="KW-0009">Actin-binding</keyword>
<keyword evidence="5" id="KW-0206">Cytoskeleton</keyword>
<dbReference type="EMBL" id="JBFOLJ010000001">
    <property type="protein sequence ID" value="KAL2558581.1"/>
    <property type="molecule type" value="Genomic_DNA"/>
</dbReference>
<dbReference type="Proteomes" id="UP001604277">
    <property type="component" value="Unassembled WGS sequence"/>
</dbReference>
<evidence type="ECO:0000256" key="4">
    <source>
        <dbReference type="ARBA" id="ARBA00023203"/>
    </source>
</evidence>
<organism evidence="6 7">
    <name type="scientific">Forsythia ovata</name>
    <dbReference type="NCBI Taxonomy" id="205694"/>
    <lineage>
        <taxon>Eukaryota</taxon>
        <taxon>Viridiplantae</taxon>
        <taxon>Streptophyta</taxon>
        <taxon>Embryophyta</taxon>
        <taxon>Tracheophyta</taxon>
        <taxon>Spermatophyta</taxon>
        <taxon>Magnoliopsida</taxon>
        <taxon>eudicotyledons</taxon>
        <taxon>Gunneridae</taxon>
        <taxon>Pentapetalae</taxon>
        <taxon>asterids</taxon>
        <taxon>lamiids</taxon>
        <taxon>Lamiales</taxon>
        <taxon>Oleaceae</taxon>
        <taxon>Forsythieae</taxon>
        <taxon>Forsythia</taxon>
    </lineage>
</organism>
<comment type="similarity">
    <text evidence="2">Belongs to the ARPC2 family.</text>
</comment>
<dbReference type="AlphaFoldDB" id="A0ABD1X9D0"/>
<dbReference type="GO" id="GO:0003779">
    <property type="term" value="F:actin binding"/>
    <property type="evidence" value="ECO:0007669"/>
    <property type="project" value="UniProtKB-KW"/>
</dbReference>
<dbReference type="GO" id="GO:0005856">
    <property type="term" value="C:cytoskeleton"/>
    <property type="evidence" value="ECO:0007669"/>
    <property type="project" value="UniProtKB-SubCell"/>
</dbReference>
<dbReference type="InterPro" id="IPR034666">
    <property type="entry name" value="ARPC2/4"/>
</dbReference>
<dbReference type="Gene3D" id="3.30.1460.20">
    <property type="match status" value="1"/>
</dbReference>
<evidence type="ECO:0000256" key="5">
    <source>
        <dbReference type="ARBA" id="ARBA00023212"/>
    </source>
</evidence>
<protein>
    <submittedName>
        <fullName evidence="6">Arp2/3 complex 34 kDa subunit</fullName>
    </submittedName>
</protein>
<comment type="subcellular location">
    <subcellularLocation>
        <location evidence="1">Cytoplasm</location>
        <location evidence="1">Cytoskeleton</location>
    </subcellularLocation>
</comment>
<dbReference type="SUPFAM" id="SSF69645">
    <property type="entry name" value="Arp2/3 complex subunits"/>
    <property type="match status" value="1"/>
</dbReference>
<dbReference type="InterPro" id="IPR007188">
    <property type="entry name" value="ARPC2"/>
</dbReference>
<dbReference type="PANTHER" id="PTHR12058">
    <property type="entry name" value="ARP2/3 COMPLEX 34 KDA SUBUNIT"/>
    <property type="match status" value="1"/>
</dbReference>
<accession>A0ABD1X9D0</accession>
<reference evidence="7" key="1">
    <citation type="submission" date="2024-07" db="EMBL/GenBank/DDBJ databases">
        <title>Two chromosome-level genome assemblies of Korean endemic species Abeliophyllum distichum and Forsythia ovata (Oleaceae).</title>
        <authorList>
            <person name="Jang H."/>
        </authorList>
    </citation>
    <scope>NUCLEOTIDE SEQUENCE [LARGE SCALE GENOMIC DNA]</scope>
</reference>
<comment type="caution">
    <text evidence="6">The sequence shown here is derived from an EMBL/GenBank/DDBJ whole genome shotgun (WGS) entry which is preliminary data.</text>
</comment>
<evidence type="ECO:0000313" key="7">
    <source>
        <dbReference type="Proteomes" id="UP001604277"/>
    </source>
</evidence>
<evidence type="ECO:0000313" key="6">
    <source>
        <dbReference type="EMBL" id="KAL2558581.1"/>
    </source>
</evidence>
<proteinExistence type="inferred from homology"/>
<evidence type="ECO:0000256" key="3">
    <source>
        <dbReference type="ARBA" id="ARBA00022490"/>
    </source>
</evidence>
<sequence>MEIRGSSKDAELFALENVEDNVLNEVFVNTSSACQTWIFTSATVRDKREKIEDYTLLSENLTGVCLDNKQVLLVLKEHRKALLGKIASIRDVVQGAPLRAVLRQLASRTAEKVTVVFPMRFKDSIDSILSTSFLQRSPRLARAFVDERTSN</sequence>
<evidence type="ECO:0000256" key="2">
    <source>
        <dbReference type="ARBA" id="ARBA00007192"/>
    </source>
</evidence>